<dbReference type="RefSeq" id="WP_104230141.1">
    <property type="nucleotide sequence ID" value="NZ_PSNW01000004.1"/>
</dbReference>
<keyword evidence="8" id="KW-0560">Oxidoreductase</keyword>
<keyword evidence="6" id="KW-0274">FAD</keyword>
<reference evidence="11 12" key="1">
    <citation type="submission" date="2018-02" db="EMBL/GenBank/DDBJ databases">
        <title>Genome sequencing of Solimonas sp. HR-BB.</title>
        <authorList>
            <person name="Lee Y."/>
            <person name="Jeon C.O."/>
        </authorList>
    </citation>
    <scope>NUCLEOTIDE SEQUENCE [LARGE SCALE GENOMIC DNA]</scope>
    <source>
        <strain evidence="11 12">HR-BB</strain>
    </source>
</reference>
<protein>
    <submittedName>
        <fullName evidence="11">FAD-containing monooxygenase EthA</fullName>
    </submittedName>
</protein>
<comment type="cofactor">
    <cofactor evidence="1">
        <name>FAD</name>
        <dbReference type="ChEBI" id="CHEBI:57692"/>
    </cofactor>
</comment>
<sequence length="505" mass="55609">MQTEHFDVLILGAGISGIGAACHLERQCPGKTYAILERRQSVGGTWDLFRYPGIRSDSDMFTFGFNFRPWTEAKVLADGPSIKGYLSETAAQYGVDRHIRFGTKVTHASWSSEEQRWTVTAETGPEGKVQVLSCDFLIGATGYYNYDTPYRPEFPGEKSFKGQIIHPQHWPENLDYAGKRVVVIGSGATAITLVPSMAGKAAHVTMLQRSPTYIMTVPAIDPLSPKLRRFLPEMLVYRITRTRNVGLQRMLYQASRRAPKAVKRLLLAQVKAQLGGKVDMKHFTPSYNPWDERLCVVPNGDLFKALKKGTASVVTDHIETFTAKGIKLKSGEELEADIIITATGLNVQLLGGVQVEVDGERFKPKDHLTYKGVLVEGVPNAAIIIGYTNASWTLKADIASEYICRVLKHMDAKGYGAVVPKSNGDNAVESETVMGGLSSGYIQRAADNLPRQGSKRPWKVVHDYVRDVPVLRYSPIEDGALHFSAKTAGKPDAKAKKSARKPQAA</sequence>
<comment type="similarity">
    <text evidence="3">Belongs to the FAD-binding monooxygenase family.</text>
</comment>
<dbReference type="Proteomes" id="UP000238220">
    <property type="component" value="Unassembled WGS sequence"/>
</dbReference>
<dbReference type="Gene3D" id="3.50.50.60">
    <property type="entry name" value="FAD/NAD(P)-binding domain"/>
    <property type="match status" value="3"/>
</dbReference>
<keyword evidence="4" id="KW-1003">Cell membrane</keyword>
<evidence type="ECO:0000313" key="11">
    <source>
        <dbReference type="EMBL" id="PPE74253.1"/>
    </source>
</evidence>
<evidence type="ECO:0000256" key="5">
    <source>
        <dbReference type="ARBA" id="ARBA00022630"/>
    </source>
</evidence>
<comment type="subcellular location">
    <subcellularLocation>
        <location evidence="2">Cell membrane</location>
    </subcellularLocation>
</comment>
<evidence type="ECO:0000256" key="1">
    <source>
        <dbReference type="ARBA" id="ARBA00001974"/>
    </source>
</evidence>
<evidence type="ECO:0000313" key="12">
    <source>
        <dbReference type="Proteomes" id="UP000238220"/>
    </source>
</evidence>
<evidence type="ECO:0000256" key="2">
    <source>
        <dbReference type="ARBA" id="ARBA00004236"/>
    </source>
</evidence>
<dbReference type="FunFam" id="3.50.50.60:FF:000228">
    <property type="entry name" value="FAD-containing monooxygenase EthA"/>
    <property type="match status" value="1"/>
</dbReference>
<evidence type="ECO:0000256" key="10">
    <source>
        <dbReference type="ARBA" id="ARBA00023136"/>
    </source>
</evidence>
<evidence type="ECO:0000256" key="8">
    <source>
        <dbReference type="ARBA" id="ARBA00023002"/>
    </source>
</evidence>
<dbReference type="InterPro" id="IPR051820">
    <property type="entry name" value="FAD-binding_MO"/>
</dbReference>
<evidence type="ECO:0000256" key="7">
    <source>
        <dbReference type="ARBA" id="ARBA00022857"/>
    </source>
</evidence>
<evidence type="ECO:0000256" key="6">
    <source>
        <dbReference type="ARBA" id="ARBA00022827"/>
    </source>
</evidence>
<dbReference type="GO" id="GO:0004499">
    <property type="term" value="F:N,N-dimethylaniline monooxygenase activity"/>
    <property type="evidence" value="ECO:0007669"/>
    <property type="project" value="InterPro"/>
</dbReference>
<dbReference type="PRINTS" id="PR00411">
    <property type="entry name" value="PNDRDTASEI"/>
</dbReference>
<dbReference type="PANTHER" id="PTHR43872:SF1">
    <property type="entry name" value="MONOOXYGENASE, PUTATIVE (AFU_ORTHOLOGUE AFUA_8G02570)-RELATED"/>
    <property type="match status" value="1"/>
</dbReference>
<keyword evidence="9 11" id="KW-0503">Monooxygenase</keyword>
<dbReference type="GO" id="GO:0050661">
    <property type="term" value="F:NADP binding"/>
    <property type="evidence" value="ECO:0007669"/>
    <property type="project" value="InterPro"/>
</dbReference>
<keyword evidence="10" id="KW-0472">Membrane</keyword>
<dbReference type="FunFam" id="3.50.50.60:FF:000213">
    <property type="entry name" value="FAD-containing monooxygenase EthA"/>
    <property type="match status" value="1"/>
</dbReference>
<dbReference type="InterPro" id="IPR036188">
    <property type="entry name" value="FAD/NAD-bd_sf"/>
</dbReference>
<evidence type="ECO:0000256" key="3">
    <source>
        <dbReference type="ARBA" id="ARBA00010139"/>
    </source>
</evidence>
<dbReference type="Pfam" id="PF00743">
    <property type="entry name" value="FMO-like"/>
    <property type="match status" value="1"/>
</dbReference>
<evidence type="ECO:0000256" key="4">
    <source>
        <dbReference type="ARBA" id="ARBA00022475"/>
    </source>
</evidence>
<gene>
    <name evidence="11" type="ORF">C3942_09495</name>
</gene>
<proteinExistence type="inferred from homology"/>
<name>A0A2S5TGZ1_9GAMM</name>
<keyword evidence="5" id="KW-0285">Flavoprotein</keyword>
<dbReference type="GO" id="GO:0050660">
    <property type="term" value="F:flavin adenine dinucleotide binding"/>
    <property type="evidence" value="ECO:0007669"/>
    <property type="project" value="InterPro"/>
</dbReference>
<keyword evidence="7" id="KW-0521">NADP</keyword>
<dbReference type="PANTHER" id="PTHR43872">
    <property type="entry name" value="MONOOXYGENASE, PUTATIVE (AFU_ORTHOLOGUE AFUA_8G02570)-RELATED"/>
    <property type="match status" value="1"/>
</dbReference>
<dbReference type="GO" id="GO:0005886">
    <property type="term" value="C:plasma membrane"/>
    <property type="evidence" value="ECO:0007669"/>
    <property type="project" value="UniProtKB-SubCell"/>
</dbReference>
<accession>A0A2S5TGZ1</accession>
<dbReference type="SUPFAM" id="SSF51905">
    <property type="entry name" value="FAD/NAD(P)-binding domain"/>
    <property type="match status" value="1"/>
</dbReference>
<dbReference type="InterPro" id="IPR020946">
    <property type="entry name" value="Flavin_mOase-like"/>
</dbReference>
<keyword evidence="12" id="KW-1185">Reference proteome</keyword>
<dbReference type="Pfam" id="PF13450">
    <property type="entry name" value="NAD_binding_8"/>
    <property type="match status" value="1"/>
</dbReference>
<evidence type="ECO:0000256" key="9">
    <source>
        <dbReference type="ARBA" id="ARBA00023033"/>
    </source>
</evidence>
<comment type="caution">
    <text evidence="11">The sequence shown here is derived from an EMBL/GenBank/DDBJ whole genome shotgun (WGS) entry which is preliminary data.</text>
</comment>
<organism evidence="11 12">
    <name type="scientific">Solimonas fluminis</name>
    <dbReference type="NCBI Taxonomy" id="2086571"/>
    <lineage>
        <taxon>Bacteria</taxon>
        <taxon>Pseudomonadati</taxon>
        <taxon>Pseudomonadota</taxon>
        <taxon>Gammaproteobacteria</taxon>
        <taxon>Nevskiales</taxon>
        <taxon>Nevskiaceae</taxon>
        <taxon>Solimonas</taxon>
    </lineage>
</organism>
<dbReference type="EMBL" id="PSNW01000004">
    <property type="protein sequence ID" value="PPE74253.1"/>
    <property type="molecule type" value="Genomic_DNA"/>
</dbReference>
<dbReference type="AlphaFoldDB" id="A0A2S5TGZ1"/>
<dbReference type="OrthoDB" id="312624at2"/>